<accession>A0A1T4QSJ5</accession>
<dbReference type="Proteomes" id="UP000190092">
    <property type="component" value="Unassembled WGS sequence"/>
</dbReference>
<dbReference type="Gene3D" id="1.10.10.10">
    <property type="entry name" value="Winged helix-like DNA-binding domain superfamily/Winged helix DNA-binding domain"/>
    <property type="match status" value="1"/>
</dbReference>
<dbReference type="PANTHER" id="PTHR33204:SF18">
    <property type="entry name" value="TRANSCRIPTIONAL REGULATORY PROTEIN"/>
    <property type="match status" value="1"/>
</dbReference>
<evidence type="ECO:0000313" key="5">
    <source>
        <dbReference type="EMBL" id="SKA06461.1"/>
    </source>
</evidence>
<gene>
    <name evidence="5" type="ORF">SAMN02745126_03406</name>
</gene>
<dbReference type="RefSeq" id="WP_085935082.1">
    <property type="nucleotide sequence ID" value="NZ_FUWJ01000003.1"/>
</dbReference>
<feature type="domain" description="HTH hxlR-type" evidence="4">
    <location>
        <begin position="11"/>
        <end position="108"/>
    </location>
</feature>
<dbReference type="STRING" id="225324.SAMN02745126_03406"/>
<evidence type="ECO:0000259" key="4">
    <source>
        <dbReference type="PROSITE" id="PS51118"/>
    </source>
</evidence>
<dbReference type="Pfam" id="PF01638">
    <property type="entry name" value="HxlR"/>
    <property type="match status" value="1"/>
</dbReference>
<dbReference type="AlphaFoldDB" id="A0A1T4QSJ5"/>
<dbReference type="InterPro" id="IPR036388">
    <property type="entry name" value="WH-like_DNA-bd_sf"/>
</dbReference>
<evidence type="ECO:0000256" key="3">
    <source>
        <dbReference type="ARBA" id="ARBA00023163"/>
    </source>
</evidence>
<keyword evidence="1" id="KW-0805">Transcription regulation</keyword>
<keyword evidence="2" id="KW-0238">DNA-binding</keyword>
<keyword evidence="3" id="KW-0804">Transcription</keyword>
<dbReference type="OrthoDB" id="9782219at2"/>
<dbReference type="EMBL" id="FUWJ01000003">
    <property type="protein sequence ID" value="SKA06461.1"/>
    <property type="molecule type" value="Genomic_DNA"/>
</dbReference>
<proteinExistence type="predicted"/>
<name>A0A1T4QSJ5_9HYPH</name>
<dbReference type="InterPro" id="IPR002577">
    <property type="entry name" value="HTH_HxlR"/>
</dbReference>
<organism evidence="5 6">
    <name type="scientific">Enhydrobacter aerosaccus</name>
    <dbReference type="NCBI Taxonomy" id="225324"/>
    <lineage>
        <taxon>Bacteria</taxon>
        <taxon>Pseudomonadati</taxon>
        <taxon>Pseudomonadota</taxon>
        <taxon>Alphaproteobacteria</taxon>
        <taxon>Hyphomicrobiales</taxon>
        <taxon>Enhydrobacter</taxon>
    </lineage>
</organism>
<evidence type="ECO:0000313" key="6">
    <source>
        <dbReference type="Proteomes" id="UP000190092"/>
    </source>
</evidence>
<sequence length="147" mass="16093">MRRKSLSAVACPIARTLDVIGDWWSLLIVRDALRGMSRFSEFQKSLGVSRNILTQRLRVLVEQGILELAPAADGSAYSAYRLTAKGRGLFAILVALGQWGQDNLPTPDAGRMAMVDRKSGQPIRKLEIRASDGRLLGPGETMVTRVA</sequence>
<dbReference type="InterPro" id="IPR036390">
    <property type="entry name" value="WH_DNA-bd_sf"/>
</dbReference>
<dbReference type="PROSITE" id="PS51118">
    <property type="entry name" value="HTH_HXLR"/>
    <property type="match status" value="1"/>
</dbReference>
<evidence type="ECO:0000256" key="2">
    <source>
        <dbReference type="ARBA" id="ARBA00023125"/>
    </source>
</evidence>
<reference evidence="6" key="1">
    <citation type="submission" date="2017-02" db="EMBL/GenBank/DDBJ databases">
        <authorList>
            <person name="Varghese N."/>
            <person name="Submissions S."/>
        </authorList>
    </citation>
    <scope>NUCLEOTIDE SEQUENCE [LARGE SCALE GENOMIC DNA]</scope>
    <source>
        <strain evidence="6">ATCC 27094</strain>
    </source>
</reference>
<keyword evidence="6" id="KW-1185">Reference proteome</keyword>
<dbReference type="PANTHER" id="PTHR33204">
    <property type="entry name" value="TRANSCRIPTIONAL REGULATOR, MARR FAMILY"/>
    <property type="match status" value="1"/>
</dbReference>
<dbReference type="GO" id="GO:0003677">
    <property type="term" value="F:DNA binding"/>
    <property type="evidence" value="ECO:0007669"/>
    <property type="project" value="UniProtKB-KW"/>
</dbReference>
<protein>
    <submittedName>
        <fullName evidence="5">Transcriptional regulator, HxlR family</fullName>
    </submittedName>
</protein>
<evidence type="ECO:0000256" key="1">
    <source>
        <dbReference type="ARBA" id="ARBA00023015"/>
    </source>
</evidence>
<dbReference type="SUPFAM" id="SSF46785">
    <property type="entry name" value="Winged helix' DNA-binding domain"/>
    <property type="match status" value="1"/>
</dbReference>